<gene>
    <name evidence="8" type="ORF">M9Y10_032267</name>
</gene>
<keyword evidence="5" id="KW-0067">ATP-binding</keyword>
<keyword evidence="3" id="KW-0547">Nucleotide-binding</keyword>
<evidence type="ECO:0000256" key="4">
    <source>
        <dbReference type="ARBA" id="ARBA00022777"/>
    </source>
</evidence>
<dbReference type="InterPro" id="IPR011009">
    <property type="entry name" value="Kinase-like_dom_sf"/>
</dbReference>
<comment type="caution">
    <text evidence="8">The sequence shown here is derived from an EMBL/GenBank/DDBJ whole genome shotgun (WGS) entry which is preliminary data.</text>
</comment>
<feature type="domain" description="Aminoglycoside phosphotransferase" evidence="7">
    <location>
        <begin position="13"/>
        <end position="205"/>
    </location>
</feature>
<organism evidence="8 9">
    <name type="scientific">Tritrichomonas musculus</name>
    <dbReference type="NCBI Taxonomy" id="1915356"/>
    <lineage>
        <taxon>Eukaryota</taxon>
        <taxon>Metamonada</taxon>
        <taxon>Parabasalia</taxon>
        <taxon>Tritrichomonadida</taxon>
        <taxon>Tritrichomonadidae</taxon>
        <taxon>Tritrichomonas</taxon>
    </lineage>
</organism>
<dbReference type="Pfam" id="PF01636">
    <property type="entry name" value="APH"/>
    <property type="match status" value="1"/>
</dbReference>
<dbReference type="InterPro" id="IPR024165">
    <property type="entry name" value="Kan/Strep_kinase"/>
</dbReference>
<evidence type="ECO:0000313" key="8">
    <source>
        <dbReference type="EMBL" id="KAK8839332.1"/>
    </source>
</evidence>
<keyword evidence="4" id="KW-0418">Kinase</keyword>
<protein>
    <recommendedName>
        <fullName evidence="7">Aminoglycoside phosphotransferase domain-containing protein</fullName>
    </recommendedName>
</protein>
<proteinExistence type="inferred from homology"/>
<evidence type="ECO:0000256" key="5">
    <source>
        <dbReference type="ARBA" id="ARBA00022840"/>
    </source>
</evidence>
<dbReference type="Gene3D" id="3.90.1200.10">
    <property type="match status" value="1"/>
</dbReference>
<dbReference type="InterPro" id="IPR002575">
    <property type="entry name" value="Aminoglycoside_PTrfase"/>
</dbReference>
<evidence type="ECO:0000259" key="7">
    <source>
        <dbReference type="Pfam" id="PF01636"/>
    </source>
</evidence>
<evidence type="ECO:0000313" key="9">
    <source>
        <dbReference type="Proteomes" id="UP001470230"/>
    </source>
</evidence>
<keyword evidence="9" id="KW-1185">Reference proteome</keyword>
<dbReference type="NCBIfam" id="NF033068">
    <property type="entry name" value="APH_3p"/>
    <property type="match status" value="1"/>
</dbReference>
<name>A0ABR2GZH0_9EUKA</name>
<evidence type="ECO:0000256" key="2">
    <source>
        <dbReference type="ARBA" id="ARBA00022679"/>
    </source>
</evidence>
<dbReference type="Gene3D" id="3.30.200.20">
    <property type="entry name" value="Phosphorylase Kinase, domain 1"/>
    <property type="match status" value="1"/>
</dbReference>
<dbReference type="CDD" id="cd05150">
    <property type="entry name" value="APH"/>
    <property type="match status" value="1"/>
</dbReference>
<dbReference type="SUPFAM" id="SSF56112">
    <property type="entry name" value="Protein kinase-like (PK-like)"/>
    <property type="match status" value="1"/>
</dbReference>
<accession>A0ABR2GZH0</accession>
<evidence type="ECO:0000256" key="3">
    <source>
        <dbReference type="ARBA" id="ARBA00022741"/>
    </source>
</evidence>
<evidence type="ECO:0000256" key="1">
    <source>
        <dbReference type="ARBA" id="ARBA00006219"/>
    </source>
</evidence>
<keyword evidence="2" id="KW-0808">Transferase</keyword>
<evidence type="ECO:0000256" key="6">
    <source>
        <dbReference type="ARBA" id="ARBA00023251"/>
    </source>
</evidence>
<dbReference type="InterPro" id="IPR051678">
    <property type="entry name" value="AGP_Transferase"/>
</dbReference>
<dbReference type="PANTHER" id="PTHR21310:SF41">
    <property type="entry name" value="3'-PHOSPHOTRANSFERASE, PUTATIVE-RELATED"/>
    <property type="match status" value="1"/>
</dbReference>
<reference evidence="8 9" key="1">
    <citation type="submission" date="2024-04" db="EMBL/GenBank/DDBJ databases">
        <title>Tritrichomonas musculus Genome.</title>
        <authorList>
            <person name="Alves-Ferreira E."/>
            <person name="Grigg M."/>
            <person name="Lorenzi H."/>
            <person name="Galac M."/>
        </authorList>
    </citation>
    <scope>NUCLEOTIDE SEQUENCE [LARGE SCALE GENOMIC DNA]</scope>
    <source>
        <strain evidence="8 9">EAF2021</strain>
    </source>
</reference>
<dbReference type="PANTHER" id="PTHR21310">
    <property type="entry name" value="AMINOGLYCOSIDE PHOSPHOTRANSFERASE-RELATED-RELATED"/>
    <property type="match status" value="1"/>
</dbReference>
<dbReference type="Proteomes" id="UP001470230">
    <property type="component" value="Unassembled WGS sequence"/>
</dbReference>
<comment type="similarity">
    <text evidence="1">Belongs to the aminoglycoside phosphotransferase family.</text>
</comment>
<dbReference type="EMBL" id="JAPFFF010000052">
    <property type="protein sequence ID" value="KAK8839332.1"/>
    <property type="molecule type" value="Genomic_DNA"/>
</dbReference>
<sequence length="240" mass="27114">MSGSSIRIYGDKVLKIQKLTKEAQNELSLLQFLHGKFPVPDIYTFDESNGQSCILMSKCPGKMACDTSYMENTSTQIKMLANTLKQLWKIDISNCPVDNRISIKLKQAEYNVKHGLVNIENVDPSTFGENGFKDPSHLLQWLYENMPKEEPVFSHGDFCLPNIFGDGEEPTGVIDLGRGGIADKWCDIALCYRSLADNYSGKYAKNGGSKNNGIDCFFKELGFDPDFEKIRYYILLDELF</sequence>
<dbReference type="PIRSF" id="PIRSF000706">
    <property type="entry name" value="Kanamycin_kin"/>
    <property type="match status" value="1"/>
</dbReference>
<keyword evidence="6" id="KW-0046">Antibiotic resistance</keyword>